<evidence type="ECO:0000313" key="9">
    <source>
        <dbReference type="Proteomes" id="UP001359485"/>
    </source>
</evidence>
<proteinExistence type="predicted"/>
<dbReference type="InterPro" id="IPR013783">
    <property type="entry name" value="Ig-like_fold"/>
</dbReference>
<dbReference type="SUPFAM" id="SSF48726">
    <property type="entry name" value="Immunoglobulin"/>
    <property type="match status" value="1"/>
</dbReference>
<evidence type="ECO:0000256" key="4">
    <source>
        <dbReference type="ARBA" id="ARBA00022777"/>
    </source>
</evidence>
<feature type="domain" description="Ig-like" evidence="7">
    <location>
        <begin position="32"/>
        <end position="121"/>
    </location>
</feature>
<dbReference type="Gene3D" id="2.60.40.10">
    <property type="entry name" value="Immunoglobulins"/>
    <property type="match status" value="1"/>
</dbReference>
<dbReference type="InterPro" id="IPR000719">
    <property type="entry name" value="Prot_kinase_dom"/>
</dbReference>
<evidence type="ECO:0000256" key="1">
    <source>
        <dbReference type="ARBA" id="ARBA00022527"/>
    </source>
</evidence>
<protein>
    <submittedName>
        <fullName evidence="8">Uncharacterized protein</fullName>
    </submittedName>
</protein>
<dbReference type="PROSITE" id="PS50011">
    <property type="entry name" value="PROTEIN_KINASE_DOM"/>
    <property type="match status" value="1"/>
</dbReference>
<feature type="domain" description="Protein kinase" evidence="6">
    <location>
        <begin position="151"/>
        <end position="364"/>
    </location>
</feature>
<dbReference type="Proteomes" id="UP001359485">
    <property type="component" value="Unassembled WGS sequence"/>
</dbReference>
<dbReference type="InterPro" id="IPR036179">
    <property type="entry name" value="Ig-like_dom_sf"/>
</dbReference>
<dbReference type="PANTHER" id="PTHR24342">
    <property type="entry name" value="SERINE/THREONINE-PROTEIN KINASE 17"/>
    <property type="match status" value="1"/>
</dbReference>
<evidence type="ECO:0000256" key="3">
    <source>
        <dbReference type="ARBA" id="ARBA00022741"/>
    </source>
</evidence>
<accession>A0ABR1AR19</accession>
<dbReference type="Gene3D" id="3.30.200.20">
    <property type="entry name" value="Phosphorylase Kinase, domain 1"/>
    <property type="match status" value="1"/>
</dbReference>
<dbReference type="InterPro" id="IPR013098">
    <property type="entry name" value="Ig_I-set"/>
</dbReference>
<keyword evidence="3" id="KW-0547">Nucleotide-binding</keyword>
<evidence type="ECO:0000256" key="2">
    <source>
        <dbReference type="ARBA" id="ARBA00022679"/>
    </source>
</evidence>
<dbReference type="Pfam" id="PF00069">
    <property type="entry name" value="Pkinase"/>
    <property type="match status" value="1"/>
</dbReference>
<dbReference type="Gene3D" id="1.10.510.10">
    <property type="entry name" value="Transferase(Phosphotransferase) domain 1"/>
    <property type="match status" value="1"/>
</dbReference>
<dbReference type="SUPFAM" id="SSF56112">
    <property type="entry name" value="Protein kinase-like (PK-like)"/>
    <property type="match status" value="1"/>
</dbReference>
<dbReference type="InterPro" id="IPR007110">
    <property type="entry name" value="Ig-like_dom"/>
</dbReference>
<dbReference type="Pfam" id="PF07679">
    <property type="entry name" value="I-set"/>
    <property type="match status" value="1"/>
</dbReference>
<evidence type="ECO:0000313" key="8">
    <source>
        <dbReference type="EMBL" id="KAK6624930.1"/>
    </source>
</evidence>
<keyword evidence="9" id="KW-1185">Reference proteome</keyword>
<evidence type="ECO:0000259" key="7">
    <source>
        <dbReference type="PROSITE" id="PS50835"/>
    </source>
</evidence>
<dbReference type="InterPro" id="IPR011009">
    <property type="entry name" value="Kinase-like_dom_sf"/>
</dbReference>
<evidence type="ECO:0000259" key="6">
    <source>
        <dbReference type="PROSITE" id="PS50011"/>
    </source>
</evidence>
<sequence>MLDRDVGFYEAVARNEHGEARQRVRLEISEHPAFIRRPEETFIMLRNSGTVTVRLVGVPSPDVKWYKDWQPLAPSSRIKFNQPTSDTFTLTIHEAIFKDEGLYSVSASNVAGTVSSSAMVHIEENEEAYRFATYDGGPKIRTKSEPFSKYYDLGDELGRGTQGITYHVVERGSGKNYAAKFMHGKSDLKPFMMNEFHVMNSLSNRKLIRLHDSFETNDLLVLVMELGGGGELLEWLTKQKYITETEIAMYIRQILWGLDHIHSSGYAHLSLTLNDLLLSRPDSDDLKICDFGLSRRITHDNLMALHYGMPEYVAPEVVNGDGVGCAADLWSLGIITYILLSGFSPFKGANDRETLTRIKEGGSA</sequence>
<keyword evidence="4" id="KW-0418">Kinase</keyword>
<reference evidence="8 9" key="1">
    <citation type="submission" date="2023-09" db="EMBL/GenBank/DDBJ databases">
        <title>Genomes of two closely related lineages of the louse Polyplax serrata with different host specificities.</title>
        <authorList>
            <person name="Martinu J."/>
            <person name="Tarabai H."/>
            <person name="Stefka J."/>
            <person name="Hypsa V."/>
        </authorList>
    </citation>
    <scope>NUCLEOTIDE SEQUENCE [LARGE SCALE GENOMIC DNA]</scope>
    <source>
        <strain evidence="8">98ZLc_SE</strain>
    </source>
</reference>
<comment type="caution">
    <text evidence="8">The sequence shown here is derived from an EMBL/GenBank/DDBJ whole genome shotgun (WGS) entry which is preliminary data.</text>
</comment>
<dbReference type="PANTHER" id="PTHR24342:SF14">
    <property type="entry name" value="DEATH-ASSOCIATED PROTEIN KINASE DAPK-1"/>
    <property type="match status" value="1"/>
</dbReference>
<dbReference type="EMBL" id="JAWJWF010000046">
    <property type="protein sequence ID" value="KAK6624930.1"/>
    <property type="molecule type" value="Genomic_DNA"/>
</dbReference>
<keyword evidence="5" id="KW-0067">ATP-binding</keyword>
<gene>
    <name evidence="8" type="ORF">RUM44_011794</name>
</gene>
<keyword evidence="1" id="KW-0723">Serine/threonine-protein kinase</keyword>
<evidence type="ECO:0000256" key="5">
    <source>
        <dbReference type="ARBA" id="ARBA00022840"/>
    </source>
</evidence>
<keyword evidence="2" id="KW-0808">Transferase</keyword>
<organism evidence="8 9">
    <name type="scientific">Polyplax serrata</name>
    <name type="common">Common mouse louse</name>
    <dbReference type="NCBI Taxonomy" id="468196"/>
    <lineage>
        <taxon>Eukaryota</taxon>
        <taxon>Metazoa</taxon>
        <taxon>Ecdysozoa</taxon>
        <taxon>Arthropoda</taxon>
        <taxon>Hexapoda</taxon>
        <taxon>Insecta</taxon>
        <taxon>Pterygota</taxon>
        <taxon>Neoptera</taxon>
        <taxon>Paraneoptera</taxon>
        <taxon>Psocodea</taxon>
        <taxon>Troctomorpha</taxon>
        <taxon>Phthiraptera</taxon>
        <taxon>Anoplura</taxon>
        <taxon>Polyplacidae</taxon>
        <taxon>Polyplax</taxon>
    </lineage>
</organism>
<dbReference type="PROSITE" id="PS50835">
    <property type="entry name" value="IG_LIKE"/>
    <property type="match status" value="1"/>
</dbReference>
<name>A0ABR1AR19_POLSC</name>